<evidence type="ECO:0000313" key="5">
    <source>
        <dbReference type="Proteomes" id="UP000824124"/>
    </source>
</evidence>
<organism evidence="4 5">
    <name type="scientific">Candidatus Avidehalobacter gallistercoris</name>
    <dbReference type="NCBI Taxonomy" id="2840694"/>
    <lineage>
        <taxon>Bacteria</taxon>
        <taxon>Bacillati</taxon>
        <taxon>Bacillota</taxon>
        <taxon>Clostridia</taxon>
        <taxon>Eubacteriales</taxon>
        <taxon>Peptococcaceae</taxon>
        <taxon>Peptococcaceae incertae sedis</taxon>
        <taxon>Candidatus Avidehalobacter</taxon>
    </lineage>
</organism>
<proteinExistence type="predicted"/>
<dbReference type="PANTHER" id="PTHR11079:SF161">
    <property type="entry name" value="CMP_DCMP-TYPE DEAMINASE DOMAIN-CONTAINING PROTEIN"/>
    <property type="match status" value="1"/>
</dbReference>
<dbReference type="Gene3D" id="3.40.140.10">
    <property type="entry name" value="Cytidine Deaminase, domain 2"/>
    <property type="match status" value="1"/>
</dbReference>
<dbReference type="GO" id="GO:0008270">
    <property type="term" value="F:zinc ion binding"/>
    <property type="evidence" value="ECO:0007669"/>
    <property type="project" value="InterPro"/>
</dbReference>
<dbReference type="Proteomes" id="UP000824124">
    <property type="component" value="Unassembled WGS sequence"/>
</dbReference>
<evidence type="ECO:0000313" key="4">
    <source>
        <dbReference type="EMBL" id="HIU10821.1"/>
    </source>
</evidence>
<feature type="domain" description="CMP/dCMP-type deaminase" evidence="3">
    <location>
        <begin position="1"/>
        <end position="109"/>
    </location>
</feature>
<evidence type="ECO:0000259" key="3">
    <source>
        <dbReference type="PROSITE" id="PS51747"/>
    </source>
</evidence>
<comment type="caution">
    <text evidence="4">The sequence shown here is derived from an EMBL/GenBank/DDBJ whole genome shotgun (WGS) entry which is preliminary data.</text>
</comment>
<dbReference type="PROSITE" id="PS51747">
    <property type="entry name" value="CYT_DCMP_DEAMINASES_2"/>
    <property type="match status" value="1"/>
</dbReference>
<reference evidence="4" key="2">
    <citation type="journal article" date="2021" name="PeerJ">
        <title>Extensive microbial diversity within the chicken gut microbiome revealed by metagenomics and culture.</title>
        <authorList>
            <person name="Gilroy R."/>
            <person name="Ravi A."/>
            <person name="Getino M."/>
            <person name="Pursley I."/>
            <person name="Horton D.L."/>
            <person name="Alikhan N.F."/>
            <person name="Baker D."/>
            <person name="Gharbi K."/>
            <person name="Hall N."/>
            <person name="Watson M."/>
            <person name="Adriaenssens E.M."/>
            <person name="Foster-Nyarko E."/>
            <person name="Jarju S."/>
            <person name="Secka A."/>
            <person name="Antonio M."/>
            <person name="Oren A."/>
            <person name="Chaudhuri R.R."/>
            <person name="La Ragione R."/>
            <person name="Hildebrand F."/>
            <person name="Pallen M.J."/>
        </authorList>
    </citation>
    <scope>NUCLEOTIDE SEQUENCE</scope>
    <source>
        <strain evidence="4">2830</strain>
    </source>
</reference>
<keyword evidence="2" id="KW-0862">Zinc</keyword>
<dbReference type="CDD" id="cd01285">
    <property type="entry name" value="nucleoside_deaminase"/>
    <property type="match status" value="1"/>
</dbReference>
<dbReference type="AlphaFoldDB" id="A0A9D1HKA4"/>
<accession>A0A9D1HKA4</accession>
<dbReference type="GO" id="GO:0047974">
    <property type="term" value="F:guanosine deaminase activity"/>
    <property type="evidence" value="ECO:0007669"/>
    <property type="project" value="TreeGrafter"/>
</dbReference>
<name>A0A9D1HKA4_9FIRM</name>
<dbReference type="GO" id="GO:0006152">
    <property type="term" value="P:purine nucleoside catabolic process"/>
    <property type="evidence" value="ECO:0007669"/>
    <property type="project" value="TreeGrafter"/>
</dbReference>
<dbReference type="InterPro" id="IPR016192">
    <property type="entry name" value="APOBEC/CMP_deaminase_Zn-bd"/>
</dbReference>
<evidence type="ECO:0000256" key="2">
    <source>
        <dbReference type="ARBA" id="ARBA00022833"/>
    </source>
</evidence>
<protein>
    <submittedName>
        <fullName evidence="4">Nucleoside deaminase</fullName>
    </submittedName>
</protein>
<dbReference type="SUPFAM" id="SSF53927">
    <property type="entry name" value="Cytidine deaminase-like"/>
    <property type="match status" value="1"/>
</dbReference>
<dbReference type="PROSITE" id="PS00903">
    <property type="entry name" value="CYT_DCMP_DEAMINASES_1"/>
    <property type="match status" value="1"/>
</dbReference>
<dbReference type="EMBL" id="DVMH01000031">
    <property type="protein sequence ID" value="HIU10821.1"/>
    <property type="molecule type" value="Genomic_DNA"/>
</dbReference>
<dbReference type="InterPro" id="IPR002125">
    <property type="entry name" value="CMP_dCMP_dom"/>
</dbReference>
<sequence>MMRRALQEAATGAAAGEGGPFGAVVVDAAGNVLAEAHNRVLVGHDATAHAEVMAIRRAGEKLGTHDLAGCTLFSSCEPCPMCLAAIIWANIKQVYFGGTRADAAAIGFRDAAIYDYLSGDNMLGLQATALSGDDCRRLFAEYRKAQGEMY</sequence>
<evidence type="ECO:0000256" key="1">
    <source>
        <dbReference type="ARBA" id="ARBA00022723"/>
    </source>
</evidence>
<reference evidence="4" key="1">
    <citation type="submission" date="2020-10" db="EMBL/GenBank/DDBJ databases">
        <authorList>
            <person name="Gilroy R."/>
        </authorList>
    </citation>
    <scope>NUCLEOTIDE SEQUENCE</scope>
    <source>
        <strain evidence="4">2830</strain>
    </source>
</reference>
<gene>
    <name evidence="4" type="ORF">IAB00_06255</name>
</gene>
<dbReference type="PANTHER" id="PTHR11079">
    <property type="entry name" value="CYTOSINE DEAMINASE FAMILY MEMBER"/>
    <property type="match status" value="1"/>
</dbReference>
<keyword evidence="1" id="KW-0479">Metal-binding</keyword>
<dbReference type="InterPro" id="IPR016193">
    <property type="entry name" value="Cytidine_deaminase-like"/>
</dbReference>
<dbReference type="Pfam" id="PF00383">
    <property type="entry name" value="dCMP_cyt_deam_1"/>
    <property type="match status" value="1"/>
</dbReference>